<dbReference type="Proteomes" id="UP000886520">
    <property type="component" value="Chromosome 20"/>
</dbReference>
<evidence type="ECO:0000313" key="1">
    <source>
        <dbReference type="EMBL" id="KAI5063984.1"/>
    </source>
</evidence>
<evidence type="ECO:0000313" key="2">
    <source>
        <dbReference type="Proteomes" id="UP000886520"/>
    </source>
</evidence>
<sequence length="69" mass="7861">MPRVVYCELKALEKKQSWRYQMSELVAALPHFEVHAFKETFSDRGASVQAKASGVEVCVKQLNQKLYGT</sequence>
<dbReference type="AlphaFoldDB" id="A0A9D4Z763"/>
<keyword evidence="2" id="KW-1185">Reference proteome</keyword>
<proteinExistence type="predicted"/>
<accession>A0A9D4Z763</accession>
<organism evidence="1 2">
    <name type="scientific">Adiantum capillus-veneris</name>
    <name type="common">Maidenhair fern</name>
    <dbReference type="NCBI Taxonomy" id="13818"/>
    <lineage>
        <taxon>Eukaryota</taxon>
        <taxon>Viridiplantae</taxon>
        <taxon>Streptophyta</taxon>
        <taxon>Embryophyta</taxon>
        <taxon>Tracheophyta</taxon>
        <taxon>Polypodiopsida</taxon>
        <taxon>Polypodiidae</taxon>
        <taxon>Polypodiales</taxon>
        <taxon>Pteridineae</taxon>
        <taxon>Pteridaceae</taxon>
        <taxon>Vittarioideae</taxon>
        <taxon>Adiantum</taxon>
    </lineage>
</organism>
<protein>
    <submittedName>
        <fullName evidence="1">Uncharacterized protein</fullName>
    </submittedName>
</protein>
<name>A0A9D4Z763_ADICA</name>
<comment type="caution">
    <text evidence="1">The sequence shown here is derived from an EMBL/GenBank/DDBJ whole genome shotgun (WGS) entry which is preliminary data.</text>
</comment>
<reference evidence="1" key="1">
    <citation type="submission" date="2021-01" db="EMBL/GenBank/DDBJ databases">
        <title>Adiantum capillus-veneris genome.</title>
        <authorList>
            <person name="Fang Y."/>
            <person name="Liao Q."/>
        </authorList>
    </citation>
    <scope>NUCLEOTIDE SEQUENCE</scope>
    <source>
        <strain evidence="1">H3</strain>
        <tissue evidence="1">Leaf</tissue>
    </source>
</reference>
<gene>
    <name evidence="1" type="ORF">GOP47_0020654</name>
</gene>
<dbReference type="EMBL" id="JABFUD020000020">
    <property type="protein sequence ID" value="KAI5063984.1"/>
    <property type="molecule type" value="Genomic_DNA"/>
</dbReference>